<reference evidence="1 2" key="1">
    <citation type="submission" date="2019-07" db="EMBL/GenBank/DDBJ databases">
        <title>Whole genome shotgun sequence of Actinotalea fermentans NBRC 105374.</title>
        <authorList>
            <person name="Hosoyama A."/>
            <person name="Uohara A."/>
            <person name="Ohji S."/>
            <person name="Ichikawa N."/>
        </authorList>
    </citation>
    <scope>NUCLEOTIDE SEQUENCE [LARGE SCALE GENOMIC DNA]</scope>
    <source>
        <strain evidence="1 2">NBRC 105374</strain>
    </source>
</reference>
<dbReference type="Proteomes" id="UP000321484">
    <property type="component" value="Unassembled WGS sequence"/>
</dbReference>
<dbReference type="AlphaFoldDB" id="A0A511Z0Z1"/>
<dbReference type="Gene3D" id="3.90.1720.10">
    <property type="entry name" value="endopeptidase domain like (from Nostoc punctiforme)"/>
    <property type="match status" value="1"/>
</dbReference>
<dbReference type="InterPro" id="IPR038765">
    <property type="entry name" value="Papain-like_cys_pep_sf"/>
</dbReference>
<gene>
    <name evidence="1" type="ORF">AFE02nite_28490</name>
</gene>
<dbReference type="SUPFAM" id="SSF54001">
    <property type="entry name" value="Cysteine proteinases"/>
    <property type="match status" value="1"/>
</dbReference>
<organism evidence="1 2">
    <name type="scientific">Actinotalea fermentans</name>
    <dbReference type="NCBI Taxonomy" id="43671"/>
    <lineage>
        <taxon>Bacteria</taxon>
        <taxon>Bacillati</taxon>
        <taxon>Actinomycetota</taxon>
        <taxon>Actinomycetes</taxon>
        <taxon>Micrococcales</taxon>
        <taxon>Cellulomonadaceae</taxon>
        <taxon>Actinotalea</taxon>
    </lineage>
</organism>
<accession>A0A511Z0Z1</accession>
<dbReference type="OrthoDB" id="4823208at2"/>
<dbReference type="EMBL" id="BJYK01000009">
    <property type="protein sequence ID" value="GEN81115.1"/>
    <property type="molecule type" value="Genomic_DNA"/>
</dbReference>
<keyword evidence="2" id="KW-1185">Reference proteome</keyword>
<proteinExistence type="predicted"/>
<name>A0A511Z0Z1_9CELL</name>
<evidence type="ECO:0008006" key="3">
    <source>
        <dbReference type="Google" id="ProtNLM"/>
    </source>
</evidence>
<comment type="caution">
    <text evidence="1">The sequence shown here is derived from an EMBL/GenBank/DDBJ whole genome shotgun (WGS) entry which is preliminary data.</text>
</comment>
<evidence type="ECO:0000313" key="1">
    <source>
        <dbReference type="EMBL" id="GEN81115.1"/>
    </source>
</evidence>
<evidence type="ECO:0000313" key="2">
    <source>
        <dbReference type="Proteomes" id="UP000321484"/>
    </source>
</evidence>
<sequence length="250" mass="27757">MPRAYATHVPDAVPLDRAIDLTRTGDLWLFRGRSLADRAIQLATNSPVNHVGMAVVIDDLPPLMWHAELGRSIPDAWTGEHQRGAQLHDLRAAVTTWVHKYGQQPWFRQLHVPATPAEHQEMEDAVLRTVAQIDGTPFPRTVRLAARWLWGHAPTSDRLERVPGVHAVQAVRDLFRDADARTEAEVRLERAYCAEIVALTFEAMGLLPGDRRASGFDPGDFWSGGDLELLRDARLGAEIAVDVPPRADAA</sequence>
<protein>
    <recommendedName>
        <fullName evidence="3">Guanylate cyclase</fullName>
    </recommendedName>
</protein>